<keyword evidence="2" id="KW-1185">Reference proteome</keyword>
<evidence type="ECO:0000313" key="2">
    <source>
        <dbReference type="Proteomes" id="UP000199662"/>
    </source>
</evidence>
<dbReference type="EMBL" id="FNZK01000011">
    <property type="protein sequence ID" value="SEJ59236.1"/>
    <property type="molecule type" value="Genomic_DNA"/>
</dbReference>
<reference evidence="1 2" key="1">
    <citation type="submission" date="2016-10" db="EMBL/GenBank/DDBJ databases">
        <authorList>
            <person name="de Groot N.N."/>
        </authorList>
    </citation>
    <scope>NUCLEOTIDE SEQUENCE [LARGE SCALE GENOMIC DNA]</scope>
    <source>
        <strain evidence="1 2">DSM 2179</strain>
    </source>
</reference>
<name>A0A1H7A2V3_9FIRM</name>
<evidence type="ECO:0000313" key="1">
    <source>
        <dbReference type="EMBL" id="SEJ59236.1"/>
    </source>
</evidence>
<gene>
    <name evidence="1" type="ORF">SAMN05660742_11144</name>
</gene>
<organism evidence="1 2">
    <name type="scientific">Propionispira arboris</name>
    <dbReference type="NCBI Taxonomy" id="84035"/>
    <lineage>
        <taxon>Bacteria</taxon>
        <taxon>Bacillati</taxon>
        <taxon>Bacillota</taxon>
        <taxon>Negativicutes</taxon>
        <taxon>Selenomonadales</taxon>
        <taxon>Selenomonadaceae</taxon>
        <taxon>Propionispira</taxon>
    </lineage>
</organism>
<sequence length="161" mass="18598">MPSFVSVSNTCVPITELDNFILKKVDALFSSSNAIDKLTEKVTALYTKRTRENNIQQYTLTTKQKQLKKRMNNLYELLKEGTADQFDKERLKDVKKELLIINSKLSELDSSSMPSISQEQIKYYILKYRTDIKNGTAKSLRTLVHTFIDKITVSRDNHDSL</sequence>
<proteinExistence type="predicted"/>
<protein>
    <submittedName>
        <fullName evidence="1">Uncharacterized protein</fullName>
    </submittedName>
</protein>
<dbReference type="Proteomes" id="UP000199662">
    <property type="component" value="Unassembled WGS sequence"/>
</dbReference>
<dbReference type="AlphaFoldDB" id="A0A1H7A2V3"/>
<dbReference type="STRING" id="84035.SAMN05660742_11144"/>
<accession>A0A1H7A2V3</accession>